<dbReference type="Proteomes" id="UP000053342">
    <property type="component" value="Unassembled WGS sequence"/>
</dbReference>
<sequence>METRGSKRKSSAISPPKPTGAPSYQTTTPLKKGPHKKLRFSDSVLLEGSTGLTPAVGKASLKTPKLRRASTPAVTRYQDHDEVQFQPYTDCLTPRTVRQVRRHGLSETMNQYYADQKTNKKLEHQLELRNNEIQKLKAELAEAQHRNDPAEELCSSQTRINEMQAEIEQLQQSFSNAGDDDDAFPIFEDETAADDNPQSDALDPLMESDLENARRDKQSLFTSTRSISTNTIAFEDSPVRPRIHPNLPSPPRDDQILSKELAAATNRAEDAELALKALDLEIKSLGFSPRAYDDDPSDCVATIKQHFLDMRLELERIVPGETVASFENALLIPEALAKLKKLADRVREREAELKSMRDERRCLKGNFDHAIVRAQEASSRIKELEETVDKNAEEMLDIRMRSQALEREAREHEANNQRLIVQIESYRLEVKKMEELFEKTEAEHAATLQEIHAATTQEISDMDAKVSAETRGRRAAEESAVERLRKINDLESALASARQQADVAKQHLSRLEQELESSRSAHTNSTKTHAEEIGGLNSRISNLSTALASADAEIEKLKHLNVKLEDRYNAEIQHASRVVDHMSVEFTRAVAKVAEQRKGYIRGATVRHANWQIESDDLVSDPILPMTPASVVRFSSPEYEPLYNDDDDHVPGSVEIGRGKGKKTGGAGSRRGIVPGLGIMKKKPRRRYDSGIGMGSLSEAEDEAVSSDPMTPELSSEFDVETEADNRMMVTG</sequence>
<feature type="region of interest" description="Disordered" evidence="2">
    <location>
        <begin position="642"/>
        <end position="732"/>
    </location>
</feature>
<feature type="compositionally biased region" description="Basic residues" evidence="2">
    <location>
        <begin position="1"/>
        <end position="10"/>
    </location>
</feature>
<feature type="region of interest" description="Disordered" evidence="2">
    <location>
        <begin position="505"/>
        <end position="533"/>
    </location>
</feature>
<dbReference type="STRING" id="215243.A0A0D2DIX5"/>
<organism evidence="3 4">
    <name type="scientific">Exophiala oligosperma</name>
    <dbReference type="NCBI Taxonomy" id="215243"/>
    <lineage>
        <taxon>Eukaryota</taxon>
        <taxon>Fungi</taxon>
        <taxon>Dikarya</taxon>
        <taxon>Ascomycota</taxon>
        <taxon>Pezizomycotina</taxon>
        <taxon>Eurotiomycetes</taxon>
        <taxon>Chaetothyriomycetidae</taxon>
        <taxon>Chaetothyriales</taxon>
        <taxon>Herpotrichiellaceae</taxon>
        <taxon>Exophiala</taxon>
    </lineage>
</organism>
<dbReference type="EMBL" id="KN847336">
    <property type="protein sequence ID" value="KIW42405.1"/>
    <property type="molecule type" value="Genomic_DNA"/>
</dbReference>
<dbReference type="HOGENOM" id="CLU_371712_0_0_1"/>
<feature type="compositionally biased region" description="Basic and acidic residues" evidence="2">
    <location>
        <begin position="509"/>
        <end position="519"/>
    </location>
</feature>
<evidence type="ECO:0000256" key="2">
    <source>
        <dbReference type="SAM" id="MobiDB-lite"/>
    </source>
</evidence>
<accession>A0A0D2DIX5</accession>
<proteinExistence type="predicted"/>
<feature type="region of interest" description="Disordered" evidence="2">
    <location>
        <begin position="1"/>
        <end position="37"/>
    </location>
</feature>
<dbReference type="RefSeq" id="XP_016262621.1">
    <property type="nucleotide sequence ID" value="XM_016407017.1"/>
</dbReference>
<dbReference type="GeneID" id="27358034"/>
<keyword evidence="4" id="KW-1185">Reference proteome</keyword>
<keyword evidence="1" id="KW-0175">Coiled coil</keyword>
<gene>
    <name evidence="3" type="ORF">PV06_05960</name>
</gene>
<evidence type="ECO:0000313" key="4">
    <source>
        <dbReference type="Proteomes" id="UP000053342"/>
    </source>
</evidence>
<name>A0A0D2DIX5_9EURO</name>
<feature type="coiled-coil region" evidence="1">
    <location>
        <begin position="119"/>
        <end position="180"/>
    </location>
</feature>
<dbReference type="OrthoDB" id="3532430at2759"/>
<protein>
    <submittedName>
        <fullName evidence="3">Uncharacterized protein</fullName>
    </submittedName>
</protein>
<feature type="coiled-coil region" evidence="1">
    <location>
        <begin position="336"/>
        <end position="450"/>
    </location>
</feature>
<evidence type="ECO:0000256" key="1">
    <source>
        <dbReference type="SAM" id="Coils"/>
    </source>
</evidence>
<dbReference type="AlphaFoldDB" id="A0A0D2DIX5"/>
<dbReference type="VEuPathDB" id="FungiDB:PV06_05960"/>
<reference evidence="3 4" key="1">
    <citation type="submission" date="2015-01" db="EMBL/GenBank/DDBJ databases">
        <title>The Genome Sequence of Exophiala oligosperma CBS72588.</title>
        <authorList>
            <consortium name="The Broad Institute Genomics Platform"/>
            <person name="Cuomo C."/>
            <person name="de Hoog S."/>
            <person name="Gorbushina A."/>
            <person name="Stielow B."/>
            <person name="Teixiera M."/>
            <person name="Abouelleil A."/>
            <person name="Chapman S.B."/>
            <person name="Priest M."/>
            <person name="Young S.K."/>
            <person name="Wortman J."/>
            <person name="Nusbaum C."/>
            <person name="Birren B."/>
        </authorList>
    </citation>
    <scope>NUCLEOTIDE SEQUENCE [LARGE SCALE GENOMIC DNA]</scope>
    <source>
        <strain evidence="3 4">CBS 72588</strain>
    </source>
</reference>
<evidence type="ECO:0000313" key="3">
    <source>
        <dbReference type="EMBL" id="KIW42405.1"/>
    </source>
</evidence>